<proteinExistence type="predicted"/>
<dbReference type="Proteomes" id="UP000887577">
    <property type="component" value="Unplaced"/>
</dbReference>
<feature type="chain" id="PRO_5037770297" evidence="1">
    <location>
        <begin position="17"/>
        <end position="88"/>
    </location>
</feature>
<dbReference type="WBParaSite" id="PSU_v2.g5192.t1">
    <property type="protein sequence ID" value="PSU_v2.g5192.t1"/>
    <property type="gene ID" value="PSU_v2.g5192"/>
</dbReference>
<dbReference type="AlphaFoldDB" id="A0A914YYM0"/>
<organism evidence="2 3">
    <name type="scientific">Panagrolaimus superbus</name>
    <dbReference type="NCBI Taxonomy" id="310955"/>
    <lineage>
        <taxon>Eukaryota</taxon>
        <taxon>Metazoa</taxon>
        <taxon>Ecdysozoa</taxon>
        <taxon>Nematoda</taxon>
        <taxon>Chromadorea</taxon>
        <taxon>Rhabditida</taxon>
        <taxon>Tylenchina</taxon>
        <taxon>Panagrolaimomorpha</taxon>
        <taxon>Panagrolaimoidea</taxon>
        <taxon>Panagrolaimidae</taxon>
        <taxon>Panagrolaimus</taxon>
    </lineage>
</organism>
<sequence>MKVFGGFLLIVGLCVGRDLRSDLKAEEIETLETIHCFNGCIDKKLMLETEMKNPKADIHWYKFIRNPEHFENGILTENATKKAYELCE</sequence>
<keyword evidence="2" id="KW-1185">Reference proteome</keyword>
<accession>A0A914YYM0</accession>
<reference evidence="3" key="1">
    <citation type="submission" date="2022-11" db="UniProtKB">
        <authorList>
            <consortium name="WormBaseParasite"/>
        </authorList>
    </citation>
    <scope>IDENTIFICATION</scope>
</reference>
<keyword evidence="1" id="KW-0732">Signal</keyword>
<protein>
    <submittedName>
        <fullName evidence="3">Uncharacterized protein</fullName>
    </submittedName>
</protein>
<evidence type="ECO:0000313" key="3">
    <source>
        <dbReference type="WBParaSite" id="PSU_v2.g5192.t1"/>
    </source>
</evidence>
<evidence type="ECO:0000256" key="1">
    <source>
        <dbReference type="SAM" id="SignalP"/>
    </source>
</evidence>
<name>A0A914YYM0_9BILA</name>
<evidence type="ECO:0000313" key="2">
    <source>
        <dbReference type="Proteomes" id="UP000887577"/>
    </source>
</evidence>
<feature type="signal peptide" evidence="1">
    <location>
        <begin position="1"/>
        <end position="16"/>
    </location>
</feature>